<dbReference type="EMBL" id="QZEY01000001">
    <property type="protein sequence ID" value="RJL35401.1"/>
    <property type="molecule type" value="Genomic_DNA"/>
</dbReference>
<evidence type="ECO:0000256" key="1">
    <source>
        <dbReference type="ARBA" id="ARBA00008520"/>
    </source>
</evidence>
<dbReference type="Gene3D" id="3.40.190.10">
    <property type="entry name" value="Periplasmic binding protein-like II"/>
    <property type="match status" value="2"/>
</dbReference>
<proteinExistence type="inferred from homology"/>
<feature type="compositionally biased region" description="Gly residues" evidence="3">
    <location>
        <begin position="31"/>
        <end position="48"/>
    </location>
</feature>
<evidence type="ECO:0000256" key="4">
    <source>
        <dbReference type="SAM" id="SignalP"/>
    </source>
</evidence>
<dbReference type="AlphaFoldDB" id="A0A3A4B2L8"/>
<organism evidence="5 6">
    <name type="scientific">Bailinhaonella thermotolerans</name>
    <dbReference type="NCBI Taxonomy" id="1070861"/>
    <lineage>
        <taxon>Bacteria</taxon>
        <taxon>Bacillati</taxon>
        <taxon>Actinomycetota</taxon>
        <taxon>Actinomycetes</taxon>
        <taxon>Streptosporangiales</taxon>
        <taxon>Streptosporangiaceae</taxon>
        <taxon>Bailinhaonella</taxon>
    </lineage>
</organism>
<feature type="region of interest" description="Disordered" evidence="3">
    <location>
        <begin position="31"/>
        <end position="50"/>
    </location>
</feature>
<dbReference type="PANTHER" id="PTHR43649:SF29">
    <property type="entry name" value="OSMOPROTECTIVE COMPOUNDS-BINDING PROTEIN GGTB"/>
    <property type="match status" value="1"/>
</dbReference>
<reference evidence="5 6" key="1">
    <citation type="submission" date="2018-09" db="EMBL/GenBank/DDBJ databases">
        <title>YIM 75507 draft genome.</title>
        <authorList>
            <person name="Tang S."/>
            <person name="Feng Y."/>
        </authorList>
    </citation>
    <scope>NUCLEOTIDE SEQUENCE [LARGE SCALE GENOMIC DNA]</scope>
    <source>
        <strain evidence="5 6">YIM 75507</strain>
    </source>
</reference>
<keyword evidence="6" id="KW-1185">Reference proteome</keyword>
<evidence type="ECO:0000256" key="3">
    <source>
        <dbReference type="SAM" id="MobiDB-lite"/>
    </source>
</evidence>
<keyword evidence="2" id="KW-0813">Transport</keyword>
<dbReference type="OrthoDB" id="3507433at2"/>
<feature type="signal peptide" evidence="4">
    <location>
        <begin position="1"/>
        <end position="26"/>
    </location>
</feature>
<gene>
    <name evidence="5" type="ORF">D5H75_00860</name>
</gene>
<protein>
    <submittedName>
        <fullName evidence="5">Carbohydrate ABC transporter substrate-binding protein</fullName>
    </submittedName>
</protein>
<dbReference type="Pfam" id="PF01547">
    <property type="entry name" value="SBP_bac_1"/>
    <property type="match status" value="1"/>
</dbReference>
<dbReference type="PANTHER" id="PTHR43649">
    <property type="entry name" value="ARABINOSE-BINDING PROTEIN-RELATED"/>
    <property type="match status" value="1"/>
</dbReference>
<comment type="caution">
    <text evidence="5">The sequence shown here is derived from an EMBL/GenBank/DDBJ whole genome shotgun (WGS) entry which is preliminary data.</text>
</comment>
<dbReference type="Proteomes" id="UP000265768">
    <property type="component" value="Unassembled WGS sequence"/>
</dbReference>
<evidence type="ECO:0000313" key="6">
    <source>
        <dbReference type="Proteomes" id="UP000265768"/>
    </source>
</evidence>
<feature type="chain" id="PRO_5039537623" evidence="4">
    <location>
        <begin position="27"/>
        <end position="448"/>
    </location>
</feature>
<name>A0A3A4B2L8_9ACTN</name>
<dbReference type="InterPro" id="IPR050490">
    <property type="entry name" value="Bact_solute-bd_prot1"/>
</dbReference>
<accession>A0A3A4B2L8</accession>
<evidence type="ECO:0000256" key="2">
    <source>
        <dbReference type="ARBA" id="ARBA00022448"/>
    </source>
</evidence>
<dbReference type="InterPro" id="IPR006059">
    <property type="entry name" value="SBP"/>
</dbReference>
<sequence length="448" mass="46748">MVGDAVTNRRLTALAAVVAAGALALAGCGGGGGEKSGGGGSSPGGGGNKPLAGVTLEVAAKWTGTEQENFQKVLNMFQDQTGATVKYVPTGEDTGAFLGPRIAAKTPPDIAILPQPGLVQEYAKQGALKPLSAEVVAEIDKNYSQYWKDLASADGKVYGMMVKAAHKSIVWYLKEAYDNAGVQPPQTFDQLVGETADKLAESGATPFSLCGASGWTLTDLFENVYLSQAGPENYDKLAKHELKWTDATVTKALQTIAKIKPDHVLGGSSGALQTDFPTCVTRVFGEKKAAMVIEADFVAATVSTTKEKVGEGAQFFPFPKAGDTAPVVLGSDIAVAMTEEKGAMELMRFLSSAEAATAWAKLGGYLSANKNVSPDSYPDALTKELGRTIQASADTARYDMSDLAPSAFGATDGKGEWKLLQDLLRNPGDVKGIQSKLESEAAKAFGGS</sequence>
<keyword evidence="4" id="KW-0732">Signal</keyword>
<evidence type="ECO:0000313" key="5">
    <source>
        <dbReference type="EMBL" id="RJL35401.1"/>
    </source>
</evidence>
<comment type="similarity">
    <text evidence="1">Belongs to the bacterial solute-binding protein 1 family.</text>
</comment>
<dbReference type="SUPFAM" id="SSF53850">
    <property type="entry name" value="Periplasmic binding protein-like II"/>
    <property type="match status" value="1"/>
</dbReference>